<sequence length="138" mass="15676">MMSLLLLRLTPGLLRPTHRTTPSCFRAAGDRTGGAGKTQPERLSPEERQQVLQELKGSGWTELKDRDALHRELTFNTFNQAFGFMCRVALQAERINHHPEWFNVYNKVQITLCTHDSGGVTQKDVRLARFINKAAQSL</sequence>
<reference evidence="2" key="1">
    <citation type="submission" date="2025-08" db="UniProtKB">
        <authorList>
            <consortium name="RefSeq"/>
        </authorList>
    </citation>
    <scope>IDENTIFICATION</scope>
    <source>
        <strain evidence="2">Tuebingen</strain>
        <tissue evidence="2">Fibroblasts and whole tissue</tissue>
    </source>
</reference>
<keyword evidence="1" id="KW-1185">Reference proteome</keyword>
<protein>
    <submittedName>
        <fullName evidence="2">Pterin-4-alpha-carbinolamine dehydratase 2-like</fullName>
    </submittedName>
</protein>
<evidence type="ECO:0000313" key="2">
    <source>
        <dbReference type="RefSeq" id="XP_073791668.1"/>
    </source>
</evidence>
<dbReference type="Proteomes" id="UP000000437">
    <property type="component" value="Chromosome 21"/>
</dbReference>
<dbReference type="RefSeq" id="XP_073791668.1">
    <property type="nucleotide sequence ID" value="XM_073935567.1"/>
</dbReference>
<accession>A0AC58IBR3</accession>
<proteinExistence type="predicted"/>
<evidence type="ECO:0000313" key="1">
    <source>
        <dbReference type="Proteomes" id="UP000000437"/>
    </source>
</evidence>
<organism evidence="1 2">
    <name type="scientific">Danio rerio</name>
    <name type="common">Zebrafish</name>
    <name type="synonym">Brachydanio rerio</name>
    <dbReference type="NCBI Taxonomy" id="7955"/>
    <lineage>
        <taxon>Eukaryota</taxon>
        <taxon>Metazoa</taxon>
        <taxon>Chordata</taxon>
        <taxon>Craniata</taxon>
        <taxon>Vertebrata</taxon>
        <taxon>Euteleostomi</taxon>
        <taxon>Actinopterygii</taxon>
        <taxon>Neopterygii</taxon>
        <taxon>Teleostei</taxon>
        <taxon>Ostariophysi</taxon>
        <taxon>Cypriniformes</taxon>
        <taxon>Danionidae</taxon>
        <taxon>Danioninae</taxon>
        <taxon>Danio</taxon>
    </lineage>
</organism>
<name>A0AC58IBR3_DANRE</name>
<gene>
    <name evidence="2" type="primary">LOC137488853</name>
</gene>